<reference evidence="2 3" key="1">
    <citation type="journal article" date="2019" name="New Phytol.">
        <title>Comparative genomics reveals unique wood-decay strategies and fruiting body development in the Schizophyllaceae.</title>
        <authorList>
            <person name="Almasi E."/>
            <person name="Sahu N."/>
            <person name="Krizsan K."/>
            <person name="Balint B."/>
            <person name="Kovacs G.M."/>
            <person name="Kiss B."/>
            <person name="Cseklye J."/>
            <person name="Drula E."/>
            <person name="Henrissat B."/>
            <person name="Nagy I."/>
            <person name="Chovatia M."/>
            <person name="Adam C."/>
            <person name="LaButti K."/>
            <person name="Lipzen A."/>
            <person name="Riley R."/>
            <person name="Grigoriev I.V."/>
            <person name="Nagy L.G."/>
        </authorList>
    </citation>
    <scope>NUCLEOTIDE SEQUENCE [LARGE SCALE GENOMIC DNA]</scope>
    <source>
        <strain evidence="2 3">NL-1724</strain>
    </source>
</reference>
<comment type="caution">
    <text evidence="2">The sequence shown here is derived from an EMBL/GenBank/DDBJ whole genome shotgun (WGS) entry which is preliminary data.</text>
</comment>
<organism evidence="2 3">
    <name type="scientific">Schizophyllum amplum</name>
    <dbReference type="NCBI Taxonomy" id="97359"/>
    <lineage>
        <taxon>Eukaryota</taxon>
        <taxon>Fungi</taxon>
        <taxon>Dikarya</taxon>
        <taxon>Basidiomycota</taxon>
        <taxon>Agaricomycotina</taxon>
        <taxon>Agaricomycetes</taxon>
        <taxon>Agaricomycetidae</taxon>
        <taxon>Agaricales</taxon>
        <taxon>Schizophyllaceae</taxon>
        <taxon>Schizophyllum</taxon>
    </lineage>
</organism>
<dbReference type="PANTHER" id="PTHR38926:SF5">
    <property type="entry name" value="F-BOX AND LEUCINE-RICH REPEAT PROTEIN 6"/>
    <property type="match status" value="1"/>
</dbReference>
<protein>
    <recommendedName>
        <fullName evidence="4">F-box domain-containing protein</fullName>
    </recommendedName>
</protein>
<sequence>MAHNALPRPSSLPGIEDLRRGYTPSTHEARQSIEERSKQLRLEQERIDAELDRHIAEMQRLSLRRRDVVRELDLNHALLAPVHRLFPELLSEVFIHAVQDPFNVQKTDFAVRVLCGVCTTWRAAARATPLLWTFIDLSYITSLEDPLLRLQLQLSGQLPLTVTAKVQDQAMQLLLVAFFDGMSDEDASRVVEITVEDDGVVLSQLRSRHLATLRVADVNIWDTCTQGELGFLTSAPTLHKLTIGVQYECEDDDAALAFPVPVIPDLPCLTHLILAIENEFPVSAFLPAISQLAPVLRVLKMSSFEVSAWEETKPTVTCEMHVLHSLELQHYTHRFLTFITAPALHAVTLIGDDAQLGKEDPTESLLDLLTRSRPPLRSFALHDPMQGSASALSGCIDLMEGLQRLNIEDNERGVTSSPRLAAVLQRLVCDENTPPMLPELRSLSVQCRGDKSPCVHSDVAAPLSQVRLSRKDPRVCAGRAVAALE</sequence>
<name>A0A550BZ11_9AGAR</name>
<dbReference type="OrthoDB" id="3365698at2759"/>
<proteinExistence type="predicted"/>
<dbReference type="Proteomes" id="UP000320762">
    <property type="component" value="Unassembled WGS sequence"/>
</dbReference>
<dbReference type="AlphaFoldDB" id="A0A550BZ11"/>
<evidence type="ECO:0000313" key="3">
    <source>
        <dbReference type="Proteomes" id="UP000320762"/>
    </source>
</evidence>
<dbReference type="EMBL" id="VDMD01000042">
    <property type="protein sequence ID" value="TRM57777.1"/>
    <property type="molecule type" value="Genomic_DNA"/>
</dbReference>
<accession>A0A550BZ11</accession>
<evidence type="ECO:0000256" key="1">
    <source>
        <dbReference type="SAM" id="MobiDB-lite"/>
    </source>
</evidence>
<evidence type="ECO:0008006" key="4">
    <source>
        <dbReference type="Google" id="ProtNLM"/>
    </source>
</evidence>
<dbReference type="PANTHER" id="PTHR38926">
    <property type="entry name" value="F-BOX DOMAIN CONTAINING PROTEIN, EXPRESSED"/>
    <property type="match status" value="1"/>
</dbReference>
<feature type="region of interest" description="Disordered" evidence="1">
    <location>
        <begin position="1"/>
        <end position="35"/>
    </location>
</feature>
<dbReference type="STRING" id="97359.A0A550BZ11"/>
<keyword evidence="3" id="KW-1185">Reference proteome</keyword>
<gene>
    <name evidence="2" type="ORF">BD626DRAFT_464412</name>
</gene>
<evidence type="ECO:0000313" key="2">
    <source>
        <dbReference type="EMBL" id="TRM57777.1"/>
    </source>
</evidence>